<dbReference type="SMART" id="SM00342">
    <property type="entry name" value="HTH_ARAC"/>
    <property type="match status" value="1"/>
</dbReference>
<keyword evidence="6" id="KW-1185">Reference proteome</keyword>
<sequence length="302" mass="32756">MEQVVEVTGLDAAYEVISSVYARLRFTSGDWSSVLRLASRRLGPVRFDQFGGHMGFEASGEPISDYVFGHLTSGRVSYTSDGEDRFMAPGEVFLTVPPGRPFTAGAQDPQASMVVFGQAVLDEVADGVRFESCRPLSPRAAAAWLSTCVHLQNEVLPVFKDNPLVTANATRLLVATTLATFPNSTLVGWTAAERRDAHPRTVQRAVAFIEDNAAKDITAADIARAARVSIRATQLAFRRHLDTTPMAYLRRVRLSCADADLRAANGSVTAIAARWGYARPSVFAAHYRAAYGVSPSQTLRSC</sequence>
<dbReference type="InterPro" id="IPR050204">
    <property type="entry name" value="AraC_XylS_family_regulators"/>
</dbReference>
<feature type="domain" description="HTH araC/xylS-type" evidence="4">
    <location>
        <begin position="203"/>
        <end position="301"/>
    </location>
</feature>
<dbReference type="RefSeq" id="WP_166046127.1">
    <property type="nucleotide sequence ID" value="NZ_JAAMPJ010000003.1"/>
</dbReference>
<organism evidence="5 6">
    <name type="scientific">Lentzea alba</name>
    <dbReference type="NCBI Taxonomy" id="2714351"/>
    <lineage>
        <taxon>Bacteria</taxon>
        <taxon>Bacillati</taxon>
        <taxon>Actinomycetota</taxon>
        <taxon>Actinomycetes</taxon>
        <taxon>Pseudonocardiales</taxon>
        <taxon>Pseudonocardiaceae</taxon>
        <taxon>Lentzea</taxon>
    </lineage>
</organism>
<dbReference type="PROSITE" id="PS00041">
    <property type="entry name" value="HTH_ARAC_FAMILY_1"/>
    <property type="match status" value="1"/>
</dbReference>
<dbReference type="GO" id="GO:0043565">
    <property type="term" value="F:sequence-specific DNA binding"/>
    <property type="evidence" value="ECO:0007669"/>
    <property type="project" value="InterPro"/>
</dbReference>
<keyword evidence="1" id="KW-0805">Transcription regulation</keyword>
<dbReference type="Proteomes" id="UP000481360">
    <property type="component" value="Unassembled WGS sequence"/>
</dbReference>
<dbReference type="PANTHER" id="PTHR46796:SF12">
    <property type="entry name" value="HTH-TYPE DNA-BINDING TRANSCRIPTIONAL ACTIVATOR EUTR"/>
    <property type="match status" value="1"/>
</dbReference>
<gene>
    <name evidence="5" type="ORF">G7043_14495</name>
</gene>
<dbReference type="InterPro" id="IPR009057">
    <property type="entry name" value="Homeodomain-like_sf"/>
</dbReference>
<evidence type="ECO:0000313" key="5">
    <source>
        <dbReference type="EMBL" id="NGY60135.1"/>
    </source>
</evidence>
<keyword evidence="2" id="KW-0238">DNA-binding</keyword>
<dbReference type="PANTHER" id="PTHR46796">
    <property type="entry name" value="HTH-TYPE TRANSCRIPTIONAL ACTIVATOR RHAS-RELATED"/>
    <property type="match status" value="1"/>
</dbReference>
<dbReference type="InterPro" id="IPR018060">
    <property type="entry name" value="HTH_AraC"/>
</dbReference>
<dbReference type="SUPFAM" id="SSF46689">
    <property type="entry name" value="Homeodomain-like"/>
    <property type="match status" value="2"/>
</dbReference>
<protein>
    <submittedName>
        <fullName evidence="5">AraC family transcriptional regulator</fullName>
    </submittedName>
</protein>
<dbReference type="Pfam" id="PF12833">
    <property type="entry name" value="HTH_18"/>
    <property type="match status" value="1"/>
</dbReference>
<dbReference type="GO" id="GO:0003700">
    <property type="term" value="F:DNA-binding transcription factor activity"/>
    <property type="evidence" value="ECO:0007669"/>
    <property type="project" value="InterPro"/>
</dbReference>
<dbReference type="Gene3D" id="1.10.10.60">
    <property type="entry name" value="Homeodomain-like"/>
    <property type="match status" value="1"/>
</dbReference>
<keyword evidence="3" id="KW-0804">Transcription</keyword>
<evidence type="ECO:0000256" key="1">
    <source>
        <dbReference type="ARBA" id="ARBA00023015"/>
    </source>
</evidence>
<dbReference type="InterPro" id="IPR018062">
    <property type="entry name" value="HTH_AraC-typ_CS"/>
</dbReference>
<dbReference type="PROSITE" id="PS01124">
    <property type="entry name" value="HTH_ARAC_FAMILY_2"/>
    <property type="match status" value="1"/>
</dbReference>
<evidence type="ECO:0000256" key="3">
    <source>
        <dbReference type="ARBA" id="ARBA00023163"/>
    </source>
</evidence>
<accession>A0A7C9VQY3</accession>
<evidence type="ECO:0000313" key="6">
    <source>
        <dbReference type="Proteomes" id="UP000481360"/>
    </source>
</evidence>
<dbReference type="AlphaFoldDB" id="A0A7C9VQY3"/>
<proteinExistence type="predicted"/>
<evidence type="ECO:0000259" key="4">
    <source>
        <dbReference type="PROSITE" id="PS01124"/>
    </source>
</evidence>
<evidence type="ECO:0000256" key="2">
    <source>
        <dbReference type="ARBA" id="ARBA00023125"/>
    </source>
</evidence>
<name>A0A7C9VQY3_9PSEU</name>
<dbReference type="EMBL" id="JAAMPJ010000003">
    <property type="protein sequence ID" value="NGY60135.1"/>
    <property type="molecule type" value="Genomic_DNA"/>
</dbReference>
<reference evidence="5 6" key="1">
    <citation type="submission" date="2020-03" db="EMBL/GenBank/DDBJ databases">
        <title>Isolation and identification of active actinomycetes.</title>
        <authorList>
            <person name="Sun X."/>
        </authorList>
    </citation>
    <scope>NUCLEOTIDE SEQUENCE [LARGE SCALE GENOMIC DNA]</scope>
    <source>
        <strain evidence="5 6">NEAU-D13</strain>
    </source>
</reference>
<comment type="caution">
    <text evidence="5">The sequence shown here is derived from an EMBL/GenBank/DDBJ whole genome shotgun (WGS) entry which is preliminary data.</text>
</comment>